<dbReference type="OrthoDB" id="9799024at2"/>
<dbReference type="PANTHER" id="PTHR21240:SF28">
    <property type="entry name" value="ISO-OROTATE DECARBOXYLASE (EUROFUNG)"/>
    <property type="match status" value="1"/>
</dbReference>
<dbReference type="InterPro" id="IPR006680">
    <property type="entry name" value="Amidohydro-rel"/>
</dbReference>
<evidence type="ECO:0000313" key="4">
    <source>
        <dbReference type="EMBL" id="GGI30144.1"/>
    </source>
</evidence>
<dbReference type="PANTHER" id="PTHR21240">
    <property type="entry name" value="2-AMINO-3-CARBOXYLMUCONATE-6-SEMIALDEHYDE DECARBOXYLASE"/>
    <property type="match status" value="1"/>
</dbReference>
<gene>
    <name evidence="4" type="ORF">GCM10010987_57990</name>
    <name evidence="5" type="ORF">XH86_33665</name>
</gene>
<organism evidence="4 7">
    <name type="scientific">Bradyrhizobium guangdongense</name>
    <dbReference type="NCBI Taxonomy" id="1325090"/>
    <lineage>
        <taxon>Bacteria</taxon>
        <taxon>Pseudomonadati</taxon>
        <taxon>Pseudomonadota</taxon>
        <taxon>Alphaproteobacteria</taxon>
        <taxon>Hyphomicrobiales</taxon>
        <taxon>Nitrobacteraceae</taxon>
        <taxon>Bradyrhizobium</taxon>
    </lineage>
</organism>
<evidence type="ECO:0000313" key="7">
    <source>
        <dbReference type="Proteomes" id="UP000625079"/>
    </source>
</evidence>
<dbReference type="InterPro" id="IPR032466">
    <property type="entry name" value="Metal_Hydrolase"/>
</dbReference>
<dbReference type="GO" id="GO:0005737">
    <property type="term" value="C:cytoplasm"/>
    <property type="evidence" value="ECO:0007669"/>
    <property type="project" value="TreeGrafter"/>
</dbReference>
<protein>
    <submittedName>
        <fullName evidence="4 5">Hydrolase</fullName>
    </submittedName>
</protein>
<reference evidence="5 6" key="2">
    <citation type="submission" date="2018-06" db="EMBL/GenBank/DDBJ databases">
        <title>Comparative genomics of rhizobia nodulating Arachis hypogaea in China.</title>
        <authorList>
            <person name="Li Y."/>
        </authorList>
    </citation>
    <scope>NUCLEOTIDE SEQUENCE [LARGE SCALE GENOMIC DNA]</scope>
    <source>
        <strain evidence="5 6">CCBAU 51658</strain>
    </source>
</reference>
<dbReference type="Pfam" id="PF04909">
    <property type="entry name" value="Amidohydro_2"/>
    <property type="match status" value="1"/>
</dbReference>
<keyword evidence="1" id="KW-0456">Lyase</keyword>
<dbReference type="GO" id="GO:0016831">
    <property type="term" value="F:carboxy-lyase activity"/>
    <property type="evidence" value="ECO:0007669"/>
    <property type="project" value="InterPro"/>
</dbReference>
<evidence type="ECO:0000313" key="6">
    <source>
        <dbReference type="Proteomes" id="UP000593880"/>
    </source>
</evidence>
<evidence type="ECO:0000256" key="2">
    <source>
        <dbReference type="SAM" id="MobiDB-lite"/>
    </source>
</evidence>
<dbReference type="AlphaFoldDB" id="A0A410VHD2"/>
<name>A0A410VHD2_9BRAD</name>
<dbReference type="InterPro" id="IPR032465">
    <property type="entry name" value="ACMSD"/>
</dbReference>
<dbReference type="RefSeq" id="WP_128968707.1">
    <property type="nucleotide sequence ID" value="NZ_BMHC01000016.1"/>
</dbReference>
<dbReference type="Gene3D" id="3.20.20.140">
    <property type="entry name" value="Metal-dependent hydrolases"/>
    <property type="match status" value="1"/>
</dbReference>
<reference evidence="4" key="1">
    <citation type="journal article" date="2014" name="Int. J. Syst. Evol. Microbiol.">
        <title>Complete genome sequence of Corynebacterium casei LMG S-19264T (=DSM 44701T), isolated from a smear-ripened cheese.</title>
        <authorList>
            <consortium name="US DOE Joint Genome Institute (JGI-PGF)"/>
            <person name="Walter F."/>
            <person name="Albersmeier A."/>
            <person name="Kalinowski J."/>
            <person name="Ruckert C."/>
        </authorList>
    </citation>
    <scope>NUCLEOTIDE SEQUENCE</scope>
    <source>
        <strain evidence="4">CGMCC 1.15034</strain>
    </source>
</reference>
<dbReference type="FunFam" id="3.20.20.140:FF:000082">
    <property type="entry name" value="Amidohydrolase"/>
    <property type="match status" value="1"/>
</dbReference>
<evidence type="ECO:0000259" key="3">
    <source>
        <dbReference type="Pfam" id="PF04909"/>
    </source>
</evidence>
<dbReference type="GO" id="GO:0016787">
    <property type="term" value="F:hydrolase activity"/>
    <property type="evidence" value="ECO:0007669"/>
    <property type="project" value="UniProtKB-KW"/>
</dbReference>
<sequence length="352" mass="40322">MTSLIPGGVDCDVHPAVPHLTSLLPYLNDYWRDQVTTRGMVDLVSQSYPQNSPITARPDWRPENGKPGERLQDMQRHVLDPFQLEFAICNPLYGVQMVFSEDMQAAFCRAVNEWLAKEWLDRESRLRGSIVIPTQSIERAVAEIERCAGDRRFVQVLMLVMGDTPLGKRALWPIYEAAERHDLPVGIHAGSAYHNPPTAVGWGSYHIEDYVGQAQAFQTQLTSLIVEGVFAKYPRLKMVMLESGVSWISPYLWRLHKFWRGVRMETPWVDRAPLEIVRSNIRFSLQPFDAPPDTATLNRLFEHMQSDELVLFSTDYPHWQFDGQDALPEGLAPDLVRKIMIDNPHATYPRLK</sequence>
<dbReference type="Proteomes" id="UP000593880">
    <property type="component" value="Chromosome"/>
</dbReference>
<feature type="domain" description="Amidohydrolase-related" evidence="3">
    <location>
        <begin position="9"/>
        <end position="349"/>
    </location>
</feature>
<reference evidence="4" key="3">
    <citation type="submission" date="2022-12" db="EMBL/GenBank/DDBJ databases">
        <authorList>
            <person name="Sun Q."/>
            <person name="Zhou Y."/>
        </authorList>
    </citation>
    <scope>NUCLEOTIDE SEQUENCE</scope>
    <source>
        <strain evidence="4">CGMCC 1.15034</strain>
    </source>
</reference>
<dbReference type="EMBL" id="BMHC01000016">
    <property type="protein sequence ID" value="GGI30144.1"/>
    <property type="molecule type" value="Genomic_DNA"/>
</dbReference>
<proteinExistence type="predicted"/>
<evidence type="ECO:0000256" key="1">
    <source>
        <dbReference type="ARBA" id="ARBA00023239"/>
    </source>
</evidence>
<keyword evidence="6" id="KW-1185">Reference proteome</keyword>
<accession>A0A410VHD2</accession>
<feature type="compositionally biased region" description="Basic and acidic residues" evidence="2">
    <location>
        <begin position="58"/>
        <end position="67"/>
    </location>
</feature>
<dbReference type="Proteomes" id="UP000625079">
    <property type="component" value="Unassembled WGS sequence"/>
</dbReference>
<keyword evidence="4" id="KW-0378">Hydrolase</keyword>
<dbReference type="SUPFAM" id="SSF51556">
    <property type="entry name" value="Metallo-dependent hydrolases"/>
    <property type="match status" value="1"/>
</dbReference>
<feature type="region of interest" description="Disordered" evidence="2">
    <location>
        <begin position="48"/>
        <end position="67"/>
    </location>
</feature>
<dbReference type="GO" id="GO:0019748">
    <property type="term" value="P:secondary metabolic process"/>
    <property type="evidence" value="ECO:0007669"/>
    <property type="project" value="TreeGrafter"/>
</dbReference>
<dbReference type="EMBL" id="CP030057">
    <property type="protein sequence ID" value="QOZ64131.1"/>
    <property type="molecule type" value="Genomic_DNA"/>
</dbReference>
<evidence type="ECO:0000313" key="5">
    <source>
        <dbReference type="EMBL" id="QOZ64131.1"/>
    </source>
</evidence>